<dbReference type="EMBL" id="LR796762">
    <property type="protein sequence ID" value="CAB4164622.1"/>
    <property type="molecule type" value="Genomic_DNA"/>
</dbReference>
<dbReference type="EMBL" id="LR796878">
    <property type="protein sequence ID" value="CAB4172148.1"/>
    <property type="molecule type" value="Genomic_DNA"/>
</dbReference>
<evidence type="ECO:0000313" key="11">
    <source>
        <dbReference type="EMBL" id="CAB5225163.1"/>
    </source>
</evidence>
<dbReference type="EMBL" id="LR796698">
    <property type="protein sequence ID" value="CAB4160208.1"/>
    <property type="molecule type" value="Genomic_DNA"/>
</dbReference>
<dbReference type="EMBL" id="LR796961">
    <property type="protein sequence ID" value="CAB4178366.1"/>
    <property type="molecule type" value="Genomic_DNA"/>
</dbReference>
<dbReference type="EMBL" id="LR798395">
    <property type="protein sequence ID" value="CAB5228954.1"/>
    <property type="molecule type" value="Genomic_DNA"/>
</dbReference>
<sequence>MATSVTVWVRLKDPTPEADRMQSAIPGALPLILRMRSSDSTTEEDFVFPYSPREVNIGKLSDEMVQIARPGTTPIVAFKSHSLMTIDFTALIAHPGDGLIQSIDNELFALRRMGSSSDKVFQLLNYDVFTNSPFTFRNMSTEKLQGLFFSITEMSVEVTRRNKDNKITMANVKISLVENRNPNINLTLIPPLGFTRPTKTCKDKIYRDNHKKECKKDKTTGTWTSASQTSLKFAKENIDSQKNNIFICWSKSQGKLQYYLKQNRPNPCKQTG</sequence>
<dbReference type="EMBL" id="LR797177">
    <property type="protein sequence ID" value="CAB4191659.1"/>
    <property type="molecule type" value="Genomic_DNA"/>
</dbReference>
<reference evidence="12" key="1">
    <citation type="submission" date="2020-05" db="EMBL/GenBank/DDBJ databases">
        <authorList>
            <person name="Chiriac C."/>
            <person name="Salcher M."/>
            <person name="Ghai R."/>
            <person name="Kavagutti S V."/>
        </authorList>
    </citation>
    <scope>NUCLEOTIDE SEQUENCE</scope>
</reference>
<accession>A0A6J7XDI6</accession>
<evidence type="ECO:0000313" key="7">
    <source>
        <dbReference type="EMBL" id="CAB4191659.1"/>
    </source>
</evidence>
<evidence type="ECO:0000313" key="8">
    <source>
        <dbReference type="EMBL" id="CAB4200705.1"/>
    </source>
</evidence>
<evidence type="ECO:0000313" key="10">
    <source>
        <dbReference type="EMBL" id="CAB4217862.1"/>
    </source>
</evidence>
<dbReference type="EMBL" id="LR798341">
    <property type="protein sequence ID" value="CAB5225163.1"/>
    <property type="molecule type" value="Genomic_DNA"/>
</dbReference>
<dbReference type="EMBL" id="LR797452">
    <property type="protein sequence ID" value="CAB4217862.1"/>
    <property type="molecule type" value="Genomic_DNA"/>
</dbReference>
<organism evidence="12">
    <name type="scientific">uncultured Caudovirales phage</name>
    <dbReference type="NCBI Taxonomy" id="2100421"/>
    <lineage>
        <taxon>Viruses</taxon>
        <taxon>Duplodnaviria</taxon>
        <taxon>Heunggongvirae</taxon>
        <taxon>Uroviricota</taxon>
        <taxon>Caudoviricetes</taxon>
        <taxon>Peduoviridae</taxon>
        <taxon>Maltschvirus</taxon>
        <taxon>Maltschvirus maltsch</taxon>
    </lineage>
</organism>
<dbReference type="EMBL" id="LR797305">
    <property type="protein sequence ID" value="CAB4200705.1"/>
    <property type="molecule type" value="Genomic_DNA"/>
</dbReference>
<gene>
    <name evidence="6" type="ORF">UFOVP1002_117</name>
    <name evidence="7" type="ORF">UFOVP1217_78</name>
    <name evidence="8" type="ORF">UFOVP1343_62</name>
    <name evidence="9" type="ORF">UFOVP1438_111</name>
    <name evidence="12" type="ORF">UFOVP1541_74</name>
    <name evidence="10" type="ORF">UFOVP1592_107</name>
    <name evidence="1" type="ORF">UFOVP465_156</name>
    <name evidence="2" type="ORF">UFOVP666_14</name>
    <name evidence="3" type="ORF">UFOVP727_91</name>
    <name evidence="11" type="ORF">UFOVP741_94</name>
    <name evidence="4" type="ORF">UFOVP819_42</name>
    <name evidence="5" type="ORF">UFOVP926_45</name>
</gene>
<dbReference type="EMBL" id="LR796443">
    <property type="protein sequence ID" value="CAB4145237.1"/>
    <property type="molecule type" value="Genomic_DNA"/>
</dbReference>
<evidence type="ECO:0000313" key="2">
    <source>
        <dbReference type="EMBL" id="CAB4155606.1"/>
    </source>
</evidence>
<evidence type="ECO:0000313" key="4">
    <source>
        <dbReference type="EMBL" id="CAB4164622.1"/>
    </source>
</evidence>
<evidence type="ECO:0000313" key="1">
    <source>
        <dbReference type="EMBL" id="CAB4145237.1"/>
    </source>
</evidence>
<dbReference type="EMBL" id="LR797395">
    <property type="protein sequence ID" value="CAB4213157.1"/>
    <property type="molecule type" value="Genomic_DNA"/>
</dbReference>
<evidence type="ECO:0000313" key="12">
    <source>
        <dbReference type="EMBL" id="CAB5228954.1"/>
    </source>
</evidence>
<evidence type="ECO:0000313" key="9">
    <source>
        <dbReference type="EMBL" id="CAB4213157.1"/>
    </source>
</evidence>
<evidence type="ECO:0000313" key="5">
    <source>
        <dbReference type="EMBL" id="CAB4172148.1"/>
    </source>
</evidence>
<evidence type="ECO:0000313" key="6">
    <source>
        <dbReference type="EMBL" id="CAB4178366.1"/>
    </source>
</evidence>
<protein>
    <submittedName>
        <fullName evidence="12">Uncharacterized protein</fullName>
    </submittedName>
</protein>
<dbReference type="EMBL" id="LR796644">
    <property type="protein sequence ID" value="CAB4155606.1"/>
    <property type="molecule type" value="Genomic_DNA"/>
</dbReference>
<name>A0A6J7XDI6_9CAUD</name>
<evidence type="ECO:0000313" key="3">
    <source>
        <dbReference type="EMBL" id="CAB4160208.1"/>
    </source>
</evidence>
<proteinExistence type="predicted"/>